<name>A0A1B9AUI3_9BACI</name>
<keyword evidence="2" id="KW-1185">Reference proteome</keyword>
<protein>
    <submittedName>
        <fullName evidence="1">Sporulation protein</fullName>
    </submittedName>
</protein>
<comment type="caution">
    <text evidence="1">The sequence shown here is derived from an EMBL/GenBank/DDBJ whole genome shotgun (WGS) entry which is preliminary data.</text>
</comment>
<dbReference type="Proteomes" id="UP000092578">
    <property type="component" value="Unassembled WGS sequence"/>
</dbReference>
<accession>A0A1B9AUI3</accession>
<proteinExistence type="predicted"/>
<evidence type="ECO:0000313" key="1">
    <source>
        <dbReference type="EMBL" id="OCA87490.1"/>
    </source>
</evidence>
<sequence length="69" mass="7925">MKDIMELANSLQNANFKDEKTVRNIIKRVSALANKPVPRQLEDQIVQSIVKDGQKLDMQTITDMLNKKK</sequence>
<dbReference type="Pfam" id="PF14069">
    <property type="entry name" value="SpoVIF"/>
    <property type="match status" value="1"/>
</dbReference>
<evidence type="ECO:0000313" key="2">
    <source>
        <dbReference type="Proteomes" id="UP000092578"/>
    </source>
</evidence>
<dbReference type="AlphaFoldDB" id="A0A1B9AUI3"/>
<dbReference type="InterPro" id="IPR025942">
    <property type="entry name" value="SpoVIF"/>
</dbReference>
<reference evidence="2" key="1">
    <citation type="submission" date="2016-05" db="EMBL/GenBank/DDBJ databases">
        <authorList>
            <person name="Liu B."/>
            <person name="Wang J."/>
            <person name="Zhu Y."/>
            <person name="Liu G."/>
            <person name="Chen Q."/>
            <person name="Chen Z."/>
            <person name="Lan J."/>
            <person name="Che J."/>
            <person name="Ge C."/>
            <person name="Shi H."/>
            <person name="Pan Z."/>
            <person name="Liu X."/>
        </authorList>
    </citation>
    <scope>NUCLEOTIDE SEQUENCE [LARGE SCALE GENOMIC DNA]</scope>
    <source>
        <strain evidence="2">FJAT-27215</strain>
    </source>
</reference>
<gene>
    <name evidence="1" type="ORF">A8F95_08850</name>
</gene>
<organism evidence="1 2">
    <name type="scientific">Pseudobacillus wudalianchiensis</name>
    <dbReference type="NCBI Taxonomy" id="1743143"/>
    <lineage>
        <taxon>Bacteria</taxon>
        <taxon>Bacillati</taxon>
        <taxon>Bacillota</taxon>
        <taxon>Bacilli</taxon>
        <taxon>Bacillales</taxon>
        <taxon>Bacillaceae</taxon>
        <taxon>Pseudobacillus</taxon>
    </lineage>
</organism>
<dbReference type="EMBL" id="MAYT01000023">
    <property type="protein sequence ID" value="OCA87490.1"/>
    <property type="molecule type" value="Genomic_DNA"/>
</dbReference>